<dbReference type="InterPro" id="IPR036291">
    <property type="entry name" value="NAD(P)-bd_dom_sf"/>
</dbReference>
<dbReference type="InterPro" id="IPR051267">
    <property type="entry name" value="STEAP_metalloreductase"/>
</dbReference>
<comment type="caution">
    <text evidence="2">The sequence shown here is derived from an EMBL/GenBank/DDBJ whole genome shotgun (WGS) entry which is preliminary data.</text>
</comment>
<feature type="domain" description="3-hydroxyacyl-CoA dehydrogenase NAD binding" evidence="1">
    <location>
        <begin position="4"/>
        <end position="44"/>
    </location>
</feature>
<protein>
    <submittedName>
        <fullName evidence="2">Diguanylate cyclase</fullName>
    </submittedName>
</protein>
<dbReference type="GeneID" id="98295118"/>
<accession>A0A261G8P6</accession>
<dbReference type="RefSeq" id="WP_094692653.1">
    <property type="nucleotide sequence ID" value="NZ_CALENZ010000004.1"/>
</dbReference>
<reference evidence="2 3" key="1">
    <citation type="journal article" date="2017" name="BMC Genomics">
        <title>Comparative genomic and phylogenomic analyses of the Bifidobacteriaceae family.</title>
        <authorList>
            <person name="Lugli G.A."/>
            <person name="Milani C."/>
            <person name="Turroni F."/>
            <person name="Duranti S."/>
            <person name="Mancabelli L."/>
            <person name="Mangifesta M."/>
            <person name="Ferrario C."/>
            <person name="Modesto M."/>
            <person name="Mattarelli P."/>
            <person name="Jiri K."/>
            <person name="van Sinderen D."/>
            <person name="Ventura M."/>
        </authorList>
    </citation>
    <scope>NUCLEOTIDE SEQUENCE [LARGE SCALE GENOMIC DNA]</scope>
    <source>
        <strain evidence="2 3">LMG 28769</strain>
    </source>
</reference>
<dbReference type="PANTHER" id="PTHR14239:SF10">
    <property type="entry name" value="REDUCTASE"/>
    <property type="match status" value="1"/>
</dbReference>
<dbReference type="InterPro" id="IPR006176">
    <property type="entry name" value="3-OHacyl-CoA_DH_NAD-bd"/>
</dbReference>
<proteinExistence type="predicted"/>
<dbReference type="PANTHER" id="PTHR14239">
    <property type="entry name" value="DUDULIN-RELATED"/>
    <property type="match status" value="1"/>
</dbReference>
<name>A0A261G8P6_9BIFI</name>
<evidence type="ECO:0000313" key="2">
    <source>
        <dbReference type="EMBL" id="OZG67792.1"/>
    </source>
</evidence>
<evidence type="ECO:0000313" key="3">
    <source>
        <dbReference type="Proteomes" id="UP000216451"/>
    </source>
</evidence>
<dbReference type="Proteomes" id="UP000216451">
    <property type="component" value="Unassembled WGS sequence"/>
</dbReference>
<dbReference type="EMBL" id="MWXA01000003">
    <property type="protein sequence ID" value="OZG67792.1"/>
    <property type="molecule type" value="Genomic_DNA"/>
</dbReference>
<dbReference type="GO" id="GO:0006631">
    <property type="term" value="P:fatty acid metabolic process"/>
    <property type="evidence" value="ECO:0007669"/>
    <property type="project" value="InterPro"/>
</dbReference>
<dbReference type="GO" id="GO:0070403">
    <property type="term" value="F:NAD+ binding"/>
    <property type="evidence" value="ECO:0007669"/>
    <property type="project" value="InterPro"/>
</dbReference>
<keyword evidence="3" id="KW-1185">Reference proteome</keyword>
<organism evidence="2 3">
    <name type="scientific">Bifidobacterium aquikefiri</name>
    <dbReference type="NCBI Taxonomy" id="1653207"/>
    <lineage>
        <taxon>Bacteria</taxon>
        <taxon>Bacillati</taxon>
        <taxon>Actinomycetota</taxon>
        <taxon>Actinomycetes</taxon>
        <taxon>Bifidobacteriales</taxon>
        <taxon>Bifidobacteriaceae</taxon>
        <taxon>Bifidobacterium</taxon>
    </lineage>
</organism>
<dbReference type="OrthoDB" id="5738121at2"/>
<sequence length="192" mass="19884">MAHATVFGKGNMGSAIAKLFESAQYSVQVLDSSASADENITGEIVVLAVPYAALSTIVDKFGKQLKGLTVVDITNPVDFSTMDSLLPAPDSSAAAELADILPDSKVIKAFNTNFVGSLVSAKVGDNQTTVLIAGDDEEAKNELATVVKQAGLDAVDAGSLKRARELESFGFLQLALAVSGKLSFNGGFAVLK</sequence>
<dbReference type="SUPFAM" id="SSF51735">
    <property type="entry name" value="NAD(P)-binding Rossmann-fold domains"/>
    <property type="match status" value="1"/>
</dbReference>
<gene>
    <name evidence="2" type="ORF">BAQU_0436</name>
</gene>
<dbReference type="Gene3D" id="3.40.50.720">
    <property type="entry name" value="NAD(P)-binding Rossmann-like Domain"/>
    <property type="match status" value="1"/>
</dbReference>
<evidence type="ECO:0000259" key="1">
    <source>
        <dbReference type="Pfam" id="PF02737"/>
    </source>
</evidence>
<dbReference type="Pfam" id="PF02737">
    <property type="entry name" value="3HCDH_N"/>
    <property type="match status" value="1"/>
</dbReference>
<dbReference type="AlphaFoldDB" id="A0A261G8P6"/>